<protein>
    <submittedName>
        <fullName evidence="2">Sugar phosphate isomerase/epimerase</fullName>
    </submittedName>
</protein>
<dbReference type="EMBL" id="CP139558">
    <property type="protein sequence ID" value="WPU92718.1"/>
    <property type="molecule type" value="Genomic_DNA"/>
</dbReference>
<dbReference type="GO" id="GO:0016853">
    <property type="term" value="F:isomerase activity"/>
    <property type="evidence" value="ECO:0007669"/>
    <property type="project" value="UniProtKB-KW"/>
</dbReference>
<dbReference type="InterPro" id="IPR050312">
    <property type="entry name" value="IolE/XylAMocC-like"/>
</dbReference>
<sequence length="321" mass="36485">MHEKITRRQWGKIALKGTSAFVGLSALLYSQPSFSKSEEGHNKKQAGSNYLPGKVSIGIQTYSFRDRNLDETIKAMKELGIKSCELWEGHVEPSEFQWKPNSTPEQTKAKQAGLEKWRAELNIGDIKKLRDKIEQAGITIQAYNGTIKDNTSDVSIDTIFRITRALGTDLLTTSPTVSVMRRVDVYAQKYKVRVGMHNHDHFEKPNEIASPESFVNGMADNSDYIGINLDIGHFTAANQDPLSYIREHHQKIYCIHLKDRKRNHGIRTPFGQGDTPIAEILRLIRDNNWPIPANIEYEYNGTDTFTEVKNCLDYCKKVLVS</sequence>
<dbReference type="Gene3D" id="3.20.20.150">
    <property type="entry name" value="Divalent-metal-dependent TIM barrel enzymes"/>
    <property type="match status" value="1"/>
</dbReference>
<name>A0ABZ0TKL0_9SPHI</name>
<dbReference type="PANTHER" id="PTHR12110">
    <property type="entry name" value="HYDROXYPYRUVATE ISOMERASE"/>
    <property type="match status" value="1"/>
</dbReference>
<dbReference type="Proteomes" id="UP001324380">
    <property type="component" value="Chromosome"/>
</dbReference>
<dbReference type="SUPFAM" id="SSF51658">
    <property type="entry name" value="Xylose isomerase-like"/>
    <property type="match status" value="1"/>
</dbReference>
<proteinExistence type="predicted"/>
<keyword evidence="2" id="KW-0413">Isomerase</keyword>
<dbReference type="RefSeq" id="WP_321561878.1">
    <property type="nucleotide sequence ID" value="NZ_CP139558.1"/>
</dbReference>
<organism evidence="2 3">
    <name type="scientific">Mucilaginibacter sabulilitoris</name>
    <dbReference type="NCBI Taxonomy" id="1173583"/>
    <lineage>
        <taxon>Bacteria</taxon>
        <taxon>Pseudomonadati</taxon>
        <taxon>Bacteroidota</taxon>
        <taxon>Sphingobacteriia</taxon>
        <taxon>Sphingobacteriales</taxon>
        <taxon>Sphingobacteriaceae</taxon>
        <taxon>Mucilaginibacter</taxon>
    </lineage>
</organism>
<dbReference type="InterPro" id="IPR036237">
    <property type="entry name" value="Xyl_isomerase-like_sf"/>
</dbReference>
<dbReference type="InterPro" id="IPR013022">
    <property type="entry name" value="Xyl_isomerase-like_TIM-brl"/>
</dbReference>
<evidence type="ECO:0000313" key="3">
    <source>
        <dbReference type="Proteomes" id="UP001324380"/>
    </source>
</evidence>
<feature type="domain" description="Xylose isomerase-like TIM barrel" evidence="1">
    <location>
        <begin position="160"/>
        <end position="300"/>
    </location>
</feature>
<keyword evidence="3" id="KW-1185">Reference proteome</keyword>
<dbReference type="Pfam" id="PF01261">
    <property type="entry name" value="AP_endonuc_2"/>
    <property type="match status" value="1"/>
</dbReference>
<accession>A0ABZ0TKL0</accession>
<evidence type="ECO:0000313" key="2">
    <source>
        <dbReference type="EMBL" id="WPU92718.1"/>
    </source>
</evidence>
<reference evidence="2 3" key="1">
    <citation type="submission" date="2023-11" db="EMBL/GenBank/DDBJ databases">
        <title>Analysis of the Genomes of Mucilaginibacter gossypii cycad 4 and M. sabulilitoris SNA2: microbes with the potential for plant growth promotion.</title>
        <authorList>
            <person name="Hirsch A.M."/>
            <person name="Humm E."/>
            <person name="Rubbi M."/>
            <person name="Del Vecchio G."/>
            <person name="Ha S.M."/>
            <person name="Pellegrini M."/>
            <person name="Gunsalus R.P."/>
        </authorList>
    </citation>
    <scope>NUCLEOTIDE SEQUENCE [LARGE SCALE GENOMIC DNA]</scope>
    <source>
        <strain evidence="2 3">SNA2</strain>
    </source>
</reference>
<gene>
    <name evidence="2" type="ORF">SNE25_25675</name>
</gene>
<dbReference type="PANTHER" id="PTHR12110:SF41">
    <property type="entry name" value="INOSOSE DEHYDRATASE"/>
    <property type="match status" value="1"/>
</dbReference>
<evidence type="ECO:0000259" key="1">
    <source>
        <dbReference type="Pfam" id="PF01261"/>
    </source>
</evidence>